<evidence type="ECO:0000313" key="9">
    <source>
        <dbReference type="Ensembl" id="ENSSDUP00000033012.1"/>
    </source>
</evidence>
<evidence type="ECO:0000256" key="5">
    <source>
        <dbReference type="ARBA" id="ARBA00022729"/>
    </source>
</evidence>
<dbReference type="Gene3D" id="1.20.1250.10">
    <property type="match status" value="1"/>
</dbReference>
<accession>A0A3B4VQT6</accession>
<sequence>MTSSSSVPLILLQLCSLQLMVVAMPTCQLLEDVVQTTHNLLRDLGGPFPVHCMQYNVNISFPDSAFPAATASHPQCRQALWVVYETLRETQELFQELDLPVGEGGVTWDSKKLADFLNLQYGLVEEGSCLATTKAPGVLSSYFSNVTAFVQQQDSAACGWMALRRDVLWVLKTALHKYHSCFAQRARH</sequence>
<dbReference type="PANTHER" id="PTHR11691">
    <property type="entry name" value="TYPE I INTERFERON"/>
    <property type="match status" value="1"/>
</dbReference>
<dbReference type="PANTHER" id="PTHR11691:SF73">
    <property type="entry name" value="INTERFERON BETA"/>
    <property type="match status" value="1"/>
</dbReference>
<evidence type="ECO:0000313" key="10">
    <source>
        <dbReference type="Proteomes" id="UP000261420"/>
    </source>
</evidence>
<evidence type="ECO:0000256" key="2">
    <source>
        <dbReference type="ARBA" id="ARBA00011033"/>
    </source>
</evidence>
<evidence type="ECO:0000256" key="7">
    <source>
        <dbReference type="ARBA" id="ARBA00023157"/>
    </source>
</evidence>
<dbReference type="GO" id="GO:0005126">
    <property type="term" value="F:cytokine receptor binding"/>
    <property type="evidence" value="ECO:0007669"/>
    <property type="project" value="InterPro"/>
</dbReference>
<evidence type="ECO:0000256" key="1">
    <source>
        <dbReference type="ARBA" id="ARBA00004613"/>
    </source>
</evidence>
<dbReference type="SUPFAM" id="SSF47266">
    <property type="entry name" value="4-helical cytokines"/>
    <property type="match status" value="1"/>
</dbReference>
<dbReference type="GO" id="GO:0006955">
    <property type="term" value="P:immune response"/>
    <property type="evidence" value="ECO:0007669"/>
    <property type="project" value="UniProtKB-ARBA"/>
</dbReference>
<dbReference type="STRING" id="41447.ENSSDUP00000033012"/>
<keyword evidence="6" id="KW-0051">Antiviral defense</keyword>
<feature type="signal peptide" evidence="8">
    <location>
        <begin position="1"/>
        <end position="23"/>
    </location>
</feature>
<reference evidence="9" key="1">
    <citation type="submission" date="2025-08" db="UniProtKB">
        <authorList>
            <consortium name="Ensembl"/>
        </authorList>
    </citation>
    <scope>IDENTIFICATION</scope>
</reference>
<dbReference type="GO" id="GO:0005615">
    <property type="term" value="C:extracellular space"/>
    <property type="evidence" value="ECO:0007669"/>
    <property type="project" value="UniProtKB-KW"/>
</dbReference>
<dbReference type="Ensembl" id="ENSSDUT00000033575.1">
    <property type="protein sequence ID" value="ENSSDUP00000033012.1"/>
    <property type="gene ID" value="ENSSDUG00000023711.1"/>
</dbReference>
<organism evidence="9 10">
    <name type="scientific">Seriola dumerili</name>
    <name type="common">Greater amberjack</name>
    <name type="synonym">Caranx dumerili</name>
    <dbReference type="NCBI Taxonomy" id="41447"/>
    <lineage>
        <taxon>Eukaryota</taxon>
        <taxon>Metazoa</taxon>
        <taxon>Chordata</taxon>
        <taxon>Craniata</taxon>
        <taxon>Vertebrata</taxon>
        <taxon>Euteleostomi</taxon>
        <taxon>Actinopterygii</taxon>
        <taxon>Neopterygii</taxon>
        <taxon>Teleostei</taxon>
        <taxon>Neoteleostei</taxon>
        <taxon>Acanthomorphata</taxon>
        <taxon>Carangaria</taxon>
        <taxon>Carangiformes</taxon>
        <taxon>Carangidae</taxon>
        <taxon>Seriola</taxon>
    </lineage>
</organism>
<comment type="similarity">
    <text evidence="2">Belongs to the alpha/beta interferon family.</text>
</comment>
<dbReference type="GeneTree" id="ENSGT00940000176891"/>
<evidence type="ECO:0000256" key="6">
    <source>
        <dbReference type="ARBA" id="ARBA00023118"/>
    </source>
</evidence>
<dbReference type="Pfam" id="PF00143">
    <property type="entry name" value="Interferon"/>
    <property type="match status" value="1"/>
</dbReference>
<protein>
    <submittedName>
        <fullName evidence="9">Interferon alpha-G-like</fullName>
    </submittedName>
</protein>
<comment type="subcellular location">
    <subcellularLocation>
        <location evidence="1">Secreted</location>
    </subcellularLocation>
</comment>
<dbReference type="AlphaFoldDB" id="A0A3B4VQT6"/>
<dbReference type="Proteomes" id="UP000261420">
    <property type="component" value="Unplaced"/>
</dbReference>
<reference evidence="9" key="2">
    <citation type="submission" date="2025-09" db="UniProtKB">
        <authorList>
            <consortium name="Ensembl"/>
        </authorList>
    </citation>
    <scope>IDENTIFICATION</scope>
</reference>
<proteinExistence type="inferred from homology"/>
<dbReference type="GO" id="GO:0051607">
    <property type="term" value="P:defense response to virus"/>
    <property type="evidence" value="ECO:0007669"/>
    <property type="project" value="UniProtKB-KW"/>
</dbReference>
<keyword evidence="5 8" id="KW-0732">Signal</keyword>
<dbReference type="OMA" id="CCLQMML"/>
<feature type="chain" id="PRO_5017276504" evidence="8">
    <location>
        <begin position="24"/>
        <end position="188"/>
    </location>
</feature>
<dbReference type="GO" id="GO:0005125">
    <property type="term" value="F:cytokine activity"/>
    <property type="evidence" value="ECO:0007669"/>
    <property type="project" value="UniProtKB-KW"/>
</dbReference>
<keyword evidence="10" id="KW-1185">Reference proteome</keyword>
<dbReference type="InterPro" id="IPR000471">
    <property type="entry name" value="Interferon_alpha/beta/delta"/>
</dbReference>
<dbReference type="InterPro" id="IPR009079">
    <property type="entry name" value="4_helix_cytokine-like_core"/>
</dbReference>
<keyword evidence="4" id="KW-0964">Secreted</keyword>
<evidence type="ECO:0000256" key="8">
    <source>
        <dbReference type="SAM" id="SignalP"/>
    </source>
</evidence>
<name>A0A3B4VQT6_SERDU</name>
<evidence type="ECO:0000256" key="4">
    <source>
        <dbReference type="ARBA" id="ARBA00022525"/>
    </source>
</evidence>
<keyword evidence="7" id="KW-1015">Disulfide bond</keyword>
<keyword evidence="3" id="KW-0202">Cytokine</keyword>
<evidence type="ECO:0000256" key="3">
    <source>
        <dbReference type="ARBA" id="ARBA00022514"/>
    </source>
</evidence>